<evidence type="ECO:0000256" key="1">
    <source>
        <dbReference type="SAM" id="MobiDB-lite"/>
    </source>
</evidence>
<gene>
    <name evidence="2" type="primary">CG34239-RA</name>
</gene>
<accession>D3DMQ6</accession>
<sequence>VQLLVAICTSHALRFLPRLVYTHTHSDAHRPPSNWNRTSILQPDLGRPQAERPRWKAAAAAASRAADGEGTEFKPLQLWWLRRQHFRFRSEAASFGRCPSTP</sequence>
<organism evidence="2">
    <name type="scientific">Drosophila melanogaster</name>
    <name type="common">Fruit fly</name>
    <dbReference type="NCBI Taxonomy" id="7227"/>
    <lineage>
        <taxon>Eukaryota</taxon>
        <taxon>Metazoa</taxon>
        <taxon>Ecdysozoa</taxon>
        <taxon>Arthropoda</taxon>
        <taxon>Hexapoda</taxon>
        <taxon>Insecta</taxon>
        <taxon>Pterygota</taxon>
        <taxon>Neoptera</taxon>
        <taxon>Endopterygota</taxon>
        <taxon>Diptera</taxon>
        <taxon>Brachycera</taxon>
        <taxon>Muscomorpha</taxon>
        <taxon>Ephydroidea</taxon>
        <taxon>Drosophilidae</taxon>
        <taxon>Drosophila</taxon>
        <taxon>Sophophora</taxon>
    </lineage>
</organism>
<evidence type="ECO:0000313" key="2">
    <source>
        <dbReference type="EMBL" id="ADB94037.1"/>
    </source>
</evidence>
<proteinExistence type="evidence at transcript level"/>
<reference evidence="2" key="1">
    <citation type="submission" date="2010-01" db="EMBL/GenBank/DDBJ databases">
        <authorList>
            <person name="Carlson J."/>
            <person name="Booth B."/>
            <person name="Frise E."/>
            <person name="Sandler J."/>
            <person name="Wan K."/>
            <person name="Yu C."/>
            <person name="Celniker S."/>
        </authorList>
    </citation>
    <scope>NUCLEOTIDE SEQUENCE</scope>
</reference>
<name>D3DMQ6_DROME</name>
<feature type="region of interest" description="Disordered" evidence="1">
    <location>
        <begin position="25"/>
        <end position="54"/>
    </location>
</feature>
<protein>
    <submittedName>
        <fullName evidence="2">MIP16663p</fullName>
    </submittedName>
</protein>
<dbReference type="AlphaFoldDB" id="D3DMQ6"/>
<dbReference type="EMBL" id="BT120222">
    <property type="protein sequence ID" value="ADB94037.1"/>
    <property type="molecule type" value="mRNA"/>
</dbReference>
<feature type="non-terminal residue" evidence="2">
    <location>
        <position position="1"/>
    </location>
</feature>